<comment type="caution">
    <text evidence="2">The sequence shown here is derived from an EMBL/GenBank/DDBJ whole genome shotgun (WGS) entry which is preliminary data.</text>
</comment>
<dbReference type="Gene3D" id="3.30.420.40">
    <property type="match status" value="2"/>
</dbReference>
<proteinExistence type="inferred from homology"/>
<accession>A0ABW9G963</accession>
<dbReference type="PANTHER" id="PTHR18964">
    <property type="entry name" value="ROK (REPRESSOR, ORF, KINASE) FAMILY"/>
    <property type="match status" value="1"/>
</dbReference>
<dbReference type="RefSeq" id="WP_408623819.1">
    <property type="nucleotide sequence ID" value="NZ_JBEQCT010000004.1"/>
</dbReference>
<dbReference type="Gene3D" id="1.10.10.10">
    <property type="entry name" value="Winged helix-like DNA-binding domain superfamily/Winged helix DNA-binding domain"/>
    <property type="match status" value="1"/>
</dbReference>
<dbReference type="InterPro" id="IPR043129">
    <property type="entry name" value="ATPase_NBD"/>
</dbReference>
<dbReference type="Proteomes" id="UP001629953">
    <property type="component" value="Unassembled WGS sequence"/>
</dbReference>
<evidence type="ECO:0000313" key="2">
    <source>
        <dbReference type="EMBL" id="MFM2485583.1"/>
    </source>
</evidence>
<dbReference type="InterPro" id="IPR036390">
    <property type="entry name" value="WH_DNA-bd_sf"/>
</dbReference>
<dbReference type="PANTHER" id="PTHR18964:SF149">
    <property type="entry name" value="BIFUNCTIONAL UDP-N-ACETYLGLUCOSAMINE 2-EPIMERASE_N-ACETYLMANNOSAMINE KINASE"/>
    <property type="match status" value="1"/>
</dbReference>
<evidence type="ECO:0000256" key="1">
    <source>
        <dbReference type="ARBA" id="ARBA00006479"/>
    </source>
</evidence>
<dbReference type="SUPFAM" id="SSF53067">
    <property type="entry name" value="Actin-like ATPase domain"/>
    <property type="match status" value="1"/>
</dbReference>
<dbReference type="InterPro" id="IPR000600">
    <property type="entry name" value="ROK"/>
</dbReference>
<comment type="similarity">
    <text evidence="1">Belongs to the ROK (NagC/XylR) family.</text>
</comment>
<reference evidence="2 3" key="1">
    <citation type="journal article" date="2013" name="Int. J. Syst. Evol. Microbiol.">
        <title>Celerinatantimonas yamalensis sp. nov., a cold-adapted diazotrophic bacterium from a cold permafrost brine.</title>
        <authorList>
            <person name="Shcherbakova V."/>
            <person name="Chuvilskaya N."/>
            <person name="Rivkina E."/>
            <person name="Demidov N."/>
            <person name="Uchaeva V."/>
            <person name="Suetin S."/>
            <person name="Suzina N."/>
            <person name="Gilichinsky D."/>
        </authorList>
    </citation>
    <scope>NUCLEOTIDE SEQUENCE [LARGE SCALE GENOMIC DNA]</scope>
    <source>
        <strain evidence="2 3">C7</strain>
    </source>
</reference>
<keyword evidence="3" id="KW-1185">Reference proteome</keyword>
<gene>
    <name evidence="2" type="ORF">ABUE30_11015</name>
</gene>
<dbReference type="SUPFAM" id="SSF46785">
    <property type="entry name" value="Winged helix' DNA-binding domain"/>
    <property type="match status" value="1"/>
</dbReference>
<evidence type="ECO:0000313" key="3">
    <source>
        <dbReference type="Proteomes" id="UP001629953"/>
    </source>
</evidence>
<organism evidence="2 3">
    <name type="scientific">Celerinatantimonas yamalensis</name>
    <dbReference type="NCBI Taxonomy" id="559956"/>
    <lineage>
        <taxon>Bacteria</taxon>
        <taxon>Pseudomonadati</taxon>
        <taxon>Pseudomonadota</taxon>
        <taxon>Gammaproteobacteria</taxon>
        <taxon>Celerinatantimonadaceae</taxon>
        <taxon>Celerinatantimonas</taxon>
    </lineage>
</organism>
<dbReference type="Pfam" id="PF00480">
    <property type="entry name" value="ROK"/>
    <property type="match status" value="1"/>
</dbReference>
<dbReference type="InterPro" id="IPR036388">
    <property type="entry name" value="WH-like_DNA-bd_sf"/>
</dbReference>
<protein>
    <submittedName>
        <fullName evidence="2">ROK family transcriptional regulator</fullName>
    </submittedName>
</protein>
<sequence>MTTPSITTRILRLVVERAPISQSGLKTLSGLSMSAVSQATNRLLSKGLIQELGLRRVSMGRPKMLLGLTPDYANVIGVQLNAERNLIIMTDLSGNLISEQQLPSGELSPKQLSDALAKFLNTNRDKHIGAIGLAISGLVDPISGECLRSTVLRWTRVPIAQQLMERFNIPVYIENDANAMAQASLVFGQLGQAKSAIIATYGQGIGAGIIINRQLYRGNHGTAGEIGSALLADGSGNVLEDVASTKAILSQLADDPLLKAPLHHLQELDHQPSELALEVLTHAGHHLGIALANLATAFDPEVVYLVTEPQMASRILLDQVAQSFQQFRLKLAPQLTPLQFITESRMSAQGAAGLAVNRLIDELSSEM</sequence>
<dbReference type="EMBL" id="JBEQCT010000004">
    <property type="protein sequence ID" value="MFM2485583.1"/>
    <property type="molecule type" value="Genomic_DNA"/>
</dbReference>
<name>A0ABW9G963_9GAMM</name>